<organism evidence="2 3">
    <name type="scientific">Frankliniella fusca</name>
    <dbReference type="NCBI Taxonomy" id="407009"/>
    <lineage>
        <taxon>Eukaryota</taxon>
        <taxon>Metazoa</taxon>
        <taxon>Ecdysozoa</taxon>
        <taxon>Arthropoda</taxon>
        <taxon>Hexapoda</taxon>
        <taxon>Insecta</taxon>
        <taxon>Pterygota</taxon>
        <taxon>Neoptera</taxon>
        <taxon>Paraneoptera</taxon>
        <taxon>Thysanoptera</taxon>
        <taxon>Terebrantia</taxon>
        <taxon>Thripoidea</taxon>
        <taxon>Thripidae</taxon>
        <taxon>Frankliniella</taxon>
    </lineage>
</organism>
<protein>
    <submittedName>
        <fullName evidence="2">DNA-directed RNA polymerase II subunit rpb1</fullName>
    </submittedName>
</protein>
<gene>
    <name evidence="2" type="ORF">KUF71_021216</name>
</gene>
<evidence type="ECO:0000313" key="3">
    <source>
        <dbReference type="Proteomes" id="UP001219518"/>
    </source>
</evidence>
<keyword evidence="2" id="KW-0804">Transcription</keyword>
<proteinExistence type="predicted"/>
<dbReference type="AlphaFoldDB" id="A0AAE1GZ41"/>
<keyword evidence="3" id="KW-1185">Reference proteome</keyword>
<evidence type="ECO:0000313" key="2">
    <source>
        <dbReference type="EMBL" id="KAK3911488.1"/>
    </source>
</evidence>
<keyword evidence="2" id="KW-0240">DNA-directed RNA polymerase</keyword>
<name>A0AAE1GZ41_9NEOP</name>
<sequence>MRGGSVGRNSARSKAATGVVEPPGPGCCCSVERNQHTLELSRVADGLLGRRARAVLSWSAGPRCRPRRPPRGAASAPCCRGLWVHAAGLVGLLGAPHPRRAVVACGSTLPASSASSGRRVRAVLSWPVGPRCRPRRPPRGAAPAPCCRGLWVHAAGLVGLLGAPSPRRAVVACGSTLPASSASSGRRARAVLSWPVSDNCTWKKLSHLLGMEALVRTLFTFNADPEKLRT</sequence>
<reference evidence="2" key="1">
    <citation type="submission" date="2021-07" db="EMBL/GenBank/DDBJ databases">
        <authorList>
            <person name="Catto M.A."/>
            <person name="Jacobson A."/>
            <person name="Kennedy G."/>
            <person name="Labadie P."/>
            <person name="Hunt B.G."/>
            <person name="Srinivasan R."/>
        </authorList>
    </citation>
    <scope>NUCLEOTIDE SEQUENCE</scope>
    <source>
        <strain evidence="2">PL_HMW_Pooled</strain>
        <tissue evidence="2">Head</tissue>
    </source>
</reference>
<feature type="region of interest" description="Disordered" evidence="1">
    <location>
        <begin position="1"/>
        <end position="21"/>
    </location>
</feature>
<evidence type="ECO:0000256" key="1">
    <source>
        <dbReference type="SAM" id="MobiDB-lite"/>
    </source>
</evidence>
<comment type="caution">
    <text evidence="2">The sequence shown here is derived from an EMBL/GenBank/DDBJ whole genome shotgun (WGS) entry which is preliminary data.</text>
</comment>
<dbReference type="EMBL" id="JAHWGI010000268">
    <property type="protein sequence ID" value="KAK3911488.1"/>
    <property type="molecule type" value="Genomic_DNA"/>
</dbReference>
<dbReference type="GO" id="GO:0000428">
    <property type="term" value="C:DNA-directed RNA polymerase complex"/>
    <property type="evidence" value="ECO:0007669"/>
    <property type="project" value="UniProtKB-KW"/>
</dbReference>
<reference evidence="2" key="2">
    <citation type="journal article" date="2023" name="BMC Genomics">
        <title>Pest status, molecular evolution, and epigenetic factors derived from the genome assembly of Frankliniella fusca, a thysanopteran phytovirus vector.</title>
        <authorList>
            <person name="Catto M.A."/>
            <person name="Labadie P.E."/>
            <person name="Jacobson A.L."/>
            <person name="Kennedy G.G."/>
            <person name="Srinivasan R."/>
            <person name="Hunt B.G."/>
        </authorList>
    </citation>
    <scope>NUCLEOTIDE SEQUENCE</scope>
    <source>
        <strain evidence="2">PL_HMW_Pooled</strain>
    </source>
</reference>
<accession>A0AAE1GZ41</accession>
<dbReference type="Proteomes" id="UP001219518">
    <property type="component" value="Unassembled WGS sequence"/>
</dbReference>